<name>M6FMW2_9LEPT</name>
<dbReference type="AlphaFoldDB" id="M6FMW2"/>
<sequence length="46" mass="5432">MSCLFGVFYFQTGEILRRFYGYGMDSTFDLSFFNRGLFPSIRFLAL</sequence>
<evidence type="ECO:0000313" key="1">
    <source>
        <dbReference type="EMBL" id="EMM73810.1"/>
    </source>
</evidence>
<evidence type="ECO:0000313" key="2">
    <source>
        <dbReference type="Proteomes" id="UP000012101"/>
    </source>
</evidence>
<accession>M6FMW2</accession>
<comment type="caution">
    <text evidence="1">The sequence shown here is derived from an EMBL/GenBank/DDBJ whole genome shotgun (WGS) entry which is preliminary data.</text>
</comment>
<gene>
    <name evidence="1" type="ORF">LEP1GSC038_2386</name>
</gene>
<proteinExistence type="predicted"/>
<organism evidence="1 2">
    <name type="scientific">Leptospira weilii str. 2006001855</name>
    <dbReference type="NCBI Taxonomy" id="996804"/>
    <lineage>
        <taxon>Bacteria</taxon>
        <taxon>Pseudomonadati</taxon>
        <taxon>Spirochaetota</taxon>
        <taxon>Spirochaetia</taxon>
        <taxon>Leptospirales</taxon>
        <taxon>Leptospiraceae</taxon>
        <taxon>Leptospira</taxon>
    </lineage>
</organism>
<reference evidence="1 2" key="1">
    <citation type="submission" date="2013-01" db="EMBL/GenBank/DDBJ databases">
        <authorList>
            <person name="Harkins D.M."/>
            <person name="Durkin A.S."/>
            <person name="Brinkac L.M."/>
            <person name="Haft D.H."/>
            <person name="Selengut J.D."/>
            <person name="Sanka R."/>
            <person name="DePew J."/>
            <person name="Purushe J."/>
            <person name="Hospenthal D.R."/>
            <person name="Murray C.K."/>
            <person name="Pimentel G."/>
            <person name="Wasfy M."/>
            <person name="Vinetz J.M."/>
            <person name="Sutton G.G."/>
            <person name="Nierman W.C."/>
            <person name="Fouts D.E."/>
        </authorList>
    </citation>
    <scope>NUCLEOTIDE SEQUENCE [LARGE SCALE GENOMIC DNA]</scope>
    <source>
        <strain evidence="1 2">2006001855</strain>
    </source>
</reference>
<dbReference type="EMBL" id="AFJM02000025">
    <property type="protein sequence ID" value="EMM73810.1"/>
    <property type="molecule type" value="Genomic_DNA"/>
</dbReference>
<dbReference type="Proteomes" id="UP000012101">
    <property type="component" value="Unassembled WGS sequence"/>
</dbReference>
<protein>
    <submittedName>
        <fullName evidence="1">Uncharacterized protein</fullName>
    </submittedName>
</protein>